<proteinExistence type="predicted"/>
<name>A0A852ZB32_9ACTN</name>
<gene>
    <name evidence="1" type="ORF">F4554_001596</name>
</gene>
<sequence>MRGLTRAVLRLPATVLATDPPGVITELPA</sequence>
<accession>A0A852ZB32</accession>
<comment type="caution">
    <text evidence="1">The sequence shown here is derived from an EMBL/GenBank/DDBJ whole genome shotgun (WGS) entry which is preliminary data.</text>
</comment>
<dbReference type="EMBL" id="JACBZH010000001">
    <property type="protein sequence ID" value="NYH88958.1"/>
    <property type="molecule type" value="Genomic_DNA"/>
</dbReference>
<reference evidence="1 2" key="1">
    <citation type="submission" date="2020-07" db="EMBL/GenBank/DDBJ databases">
        <title>Sequencing the genomes of 1000 actinobacteria strains.</title>
        <authorList>
            <person name="Klenk H.-P."/>
        </authorList>
    </citation>
    <scope>NUCLEOTIDE SEQUENCE [LARGE SCALE GENOMIC DNA]</scope>
    <source>
        <strain evidence="1 2">DSM 18448</strain>
    </source>
</reference>
<evidence type="ECO:0000313" key="2">
    <source>
        <dbReference type="Proteomes" id="UP000579605"/>
    </source>
</evidence>
<dbReference type="Proteomes" id="UP000579605">
    <property type="component" value="Unassembled WGS sequence"/>
</dbReference>
<evidence type="ECO:0000313" key="1">
    <source>
        <dbReference type="EMBL" id="NYH88958.1"/>
    </source>
</evidence>
<protein>
    <submittedName>
        <fullName evidence="1">Uncharacterized protein</fullName>
    </submittedName>
</protein>
<organism evidence="1 2">
    <name type="scientific">Actinopolymorpha rutila</name>
    <dbReference type="NCBI Taxonomy" id="446787"/>
    <lineage>
        <taxon>Bacteria</taxon>
        <taxon>Bacillati</taxon>
        <taxon>Actinomycetota</taxon>
        <taxon>Actinomycetes</taxon>
        <taxon>Propionibacteriales</taxon>
        <taxon>Actinopolymorphaceae</taxon>
        <taxon>Actinopolymorpha</taxon>
    </lineage>
</organism>
<dbReference type="AlphaFoldDB" id="A0A852ZB32"/>
<keyword evidence="2" id="KW-1185">Reference proteome</keyword>